<evidence type="ECO:0000259" key="4">
    <source>
        <dbReference type="Pfam" id="PF08245"/>
    </source>
</evidence>
<dbReference type="InterPro" id="IPR004101">
    <property type="entry name" value="Mur_ligase_C"/>
</dbReference>
<dbReference type="AlphaFoldDB" id="A6GER5"/>
<proteinExistence type="inferred from homology"/>
<dbReference type="Gene3D" id="3.40.1190.10">
    <property type="entry name" value="Mur-like, catalytic domain"/>
    <property type="match status" value="1"/>
</dbReference>
<keyword evidence="2" id="KW-0131">Cell cycle</keyword>
<name>A6GER5_9BACT</name>
<organism evidence="5 6">
    <name type="scientific">Plesiocystis pacifica SIR-1</name>
    <dbReference type="NCBI Taxonomy" id="391625"/>
    <lineage>
        <taxon>Bacteria</taxon>
        <taxon>Pseudomonadati</taxon>
        <taxon>Myxococcota</taxon>
        <taxon>Polyangia</taxon>
        <taxon>Nannocystales</taxon>
        <taxon>Nannocystaceae</taxon>
        <taxon>Plesiocystis</taxon>
    </lineage>
</organism>
<dbReference type="OrthoDB" id="9800958at2"/>
<dbReference type="GO" id="GO:0051301">
    <property type="term" value="P:cell division"/>
    <property type="evidence" value="ECO:0007669"/>
    <property type="project" value="UniProtKB-KW"/>
</dbReference>
<dbReference type="GO" id="GO:0005524">
    <property type="term" value="F:ATP binding"/>
    <property type="evidence" value="ECO:0007669"/>
    <property type="project" value="InterPro"/>
</dbReference>
<keyword evidence="2" id="KW-0132">Cell division</keyword>
<dbReference type="NCBIfam" id="TIGR01085">
    <property type="entry name" value="murE"/>
    <property type="match status" value="1"/>
</dbReference>
<dbReference type="GO" id="GO:0009252">
    <property type="term" value="P:peptidoglycan biosynthetic process"/>
    <property type="evidence" value="ECO:0007669"/>
    <property type="project" value="UniProtKB-UniPathway"/>
</dbReference>
<keyword evidence="2" id="KW-0961">Cell wall biogenesis/degradation</keyword>
<keyword evidence="2" id="KW-0573">Peptidoglycan synthesis</keyword>
<sequence>MHNPYPPPPSWAEDIVSVGVTGTDGKTSTTRFLAAAMARAGGGPTARVTTVDASILRCDPDGSAPLREHGGPPPENHRAFLRHLGQLRDEPGPRFAAIEATSTTLAIGFATAWPFRVGVFTNLGHDHLRAHGSYEHYLASKAQLFLSLPPGGFAVLNADDPTHALVAEVLPEGVQALWFAGPGRAEDRPVDLRLSTLPSSPGEPPEPRSAWTGQRLRVDCSLPAGSALPSTLTLRALPRFQTENAAAALLAALALGLPAAPAAAAIAECEPPVGRFELLALPELDAEARARLPRVVIDYAHTPEALELVLRCARELHPGRCFVVFGAGGSADPSKRAPLGLAASVADRIFVTTDNPRDEDPSDIARQVCAGIPAGHPHVVELDRGQAIALAIAEAQPGDLVIVAGKGHERDQIRGKERTPFSDHDAARAALLARARG</sequence>
<gene>
    <name evidence="5" type="ORF">PPSIR1_13425</name>
</gene>
<dbReference type="Proteomes" id="UP000005801">
    <property type="component" value="Unassembled WGS sequence"/>
</dbReference>
<dbReference type="Pfam" id="PF08245">
    <property type="entry name" value="Mur_ligase_M"/>
    <property type="match status" value="1"/>
</dbReference>
<keyword evidence="6" id="KW-1185">Reference proteome</keyword>
<comment type="similarity">
    <text evidence="1">Belongs to the MurCDEF family. MurE subfamily.</text>
</comment>
<dbReference type="GO" id="GO:0016881">
    <property type="term" value="F:acid-amino acid ligase activity"/>
    <property type="evidence" value="ECO:0007669"/>
    <property type="project" value="InterPro"/>
</dbReference>
<accession>A6GER5</accession>
<dbReference type="Gene3D" id="3.90.190.20">
    <property type="entry name" value="Mur ligase, C-terminal domain"/>
    <property type="match status" value="1"/>
</dbReference>
<dbReference type="eggNOG" id="COG0769">
    <property type="taxonomic scope" value="Bacteria"/>
</dbReference>
<dbReference type="PANTHER" id="PTHR23135:SF4">
    <property type="entry name" value="UDP-N-ACETYLMURAMOYL-L-ALANYL-D-GLUTAMATE--2,6-DIAMINOPIMELATE LIGASE MURE HOMOLOG, CHLOROPLASTIC"/>
    <property type="match status" value="1"/>
</dbReference>
<keyword evidence="2" id="KW-0133">Cell shape</keyword>
<evidence type="ECO:0000256" key="2">
    <source>
        <dbReference type="RuleBase" id="RU004135"/>
    </source>
</evidence>
<dbReference type="PANTHER" id="PTHR23135">
    <property type="entry name" value="MUR LIGASE FAMILY MEMBER"/>
    <property type="match status" value="1"/>
</dbReference>
<dbReference type="GO" id="GO:0071555">
    <property type="term" value="P:cell wall organization"/>
    <property type="evidence" value="ECO:0007669"/>
    <property type="project" value="UniProtKB-KW"/>
</dbReference>
<dbReference type="InterPro" id="IPR036615">
    <property type="entry name" value="Mur_ligase_C_dom_sf"/>
</dbReference>
<evidence type="ECO:0000259" key="3">
    <source>
        <dbReference type="Pfam" id="PF02875"/>
    </source>
</evidence>
<comment type="pathway">
    <text evidence="2">Cell wall biogenesis; peptidoglycan biosynthesis.</text>
</comment>
<dbReference type="Pfam" id="PF02875">
    <property type="entry name" value="Mur_ligase_C"/>
    <property type="match status" value="1"/>
</dbReference>
<dbReference type="EMBL" id="ABCS01000085">
    <property type="protein sequence ID" value="EDM75648.1"/>
    <property type="molecule type" value="Genomic_DNA"/>
</dbReference>
<comment type="subcellular location">
    <subcellularLocation>
        <location evidence="2">Cytoplasm</location>
    </subcellularLocation>
</comment>
<dbReference type="InterPro" id="IPR013221">
    <property type="entry name" value="Mur_ligase_cen"/>
</dbReference>
<dbReference type="RefSeq" id="WP_006975205.1">
    <property type="nucleotide sequence ID" value="NZ_ABCS01000085.1"/>
</dbReference>
<dbReference type="UniPathway" id="UPA00219"/>
<reference evidence="5 6" key="1">
    <citation type="submission" date="2007-06" db="EMBL/GenBank/DDBJ databases">
        <authorList>
            <person name="Shimkets L."/>
            <person name="Ferriera S."/>
            <person name="Johnson J."/>
            <person name="Kravitz S."/>
            <person name="Beeson K."/>
            <person name="Sutton G."/>
            <person name="Rogers Y.-H."/>
            <person name="Friedman R."/>
            <person name="Frazier M."/>
            <person name="Venter J.C."/>
        </authorList>
    </citation>
    <scope>NUCLEOTIDE SEQUENCE [LARGE SCALE GENOMIC DNA]</scope>
    <source>
        <strain evidence="5 6">SIR-1</strain>
    </source>
</reference>
<dbReference type="GO" id="GO:0008360">
    <property type="term" value="P:regulation of cell shape"/>
    <property type="evidence" value="ECO:0007669"/>
    <property type="project" value="UniProtKB-KW"/>
</dbReference>
<evidence type="ECO:0000256" key="1">
    <source>
        <dbReference type="ARBA" id="ARBA00005898"/>
    </source>
</evidence>
<dbReference type="InterPro" id="IPR005761">
    <property type="entry name" value="UDP-N-AcMur-Glu-dNH2Pim_ligase"/>
</dbReference>
<feature type="domain" description="Mur ligase C-terminal" evidence="3">
    <location>
        <begin position="293"/>
        <end position="407"/>
    </location>
</feature>
<comment type="caution">
    <text evidence="5">The sequence shown here is derived from an EMBL/GenBank/DDBJ whole genome shotgun (WGS) entry which is preliminary data.</text>
</comment>
<dbReference type="GO" id="GO:0005737">
    <property type="term" value="C:cytoplasm"/>
    <property type="evidence" value="ECO:0007669"/>
    <property type="project" value="UniProtKB-SubCell"/>
</dbReference>
<feature type="domain" description="Mur ligase central" evidence="4">
    <location>
        <begin position="20"/>
        <end position="177"/>
    </location>
</feature>
<evidence type="ECO:0000313" key="5">
    <source>
        <dbReference type="EMBL" id="EDM75648.1"/>
    </source>
</evidence>
<dbReference type="SUPFAM" id="SSF53623">
    <property type="entry name" value="MurD-like peptide ligases, catalytic domain"/>
    <property type="match status" value="1"/>
</dbReference>
<dbReference type="STRING" id="391625.PPSIR1_13425"/>
<protein>
    <submittedName>
        <fullName evidence="5">UDP-N-acetylmuramoylalanyl-D-glutamate--2, 6-diaminopimelate ligase</fullName>
    </submittedName>
</protein>
<evidence type="ECO:0000313" key="6">
    <source>
        <dbReference type="Proteomes" id="UP000005801"/>
    </source>
</evidence>
<keyword evidence="5" id="KW-0436">Ligase</keyword>
<dbReference type="InterPro" id="IPR036565">
    <property type="entry name" value="Mur-like_cat_sf"/>
</dbReference>
<dbReference type="SUPFAM" id="SSF53244">
    <property type="entry name" value="MurD-like peptide ligases, peptide-binding domain"/>
    <property type="match status" value="1"/>
</dbReference>